<dbReference type="Proteomes" id="UP000261111">
    <property type="component" value="Unassembled WGS sequence"/>
</dbReference>
<organism evidence="6 7">
    <name type="scientific">Hungatella hathewayi</name>
    <dbReference type="NCBI Taxonomy" id="154046"/>
    <lineage>
        <taxon>Bacteria</taxon>
        <taxon>Bacillati</taxon>
        <taxon>Bacillota</taxon>
        <taxon>Clostridia</taxon>
        <taxon>Lachnospirales</taxon>
        <taxon>Lachnospiraceae</taxon>
        <taxon>Hungatella</taxon>
    </lineage>
</organism>
<dbReference type="InterPro" id="IPR014284">
    <property type="entry name" value="RNA_pol_sigma-70_dom"/>
</dbReference>
<gene>
    <name evidence="6" type="ORF">DWX41_11785</name>
</gene>
<dbReference type="EMBL" id="QVIA01000012">
    <property type="protein sequence ID" value="RGC31499.1"/>
    <property type="molecule type" value="Genomic_DNA"/>
</dbReference>
<evidence type="ECO:0000256" key="2">
    <source>
        <dbReference type="ARBA" id="ARBA00023082"/>
    </source>
</evidence>
<dbReference type="RefSeq" id="WP_117440896.1">
    <property type="nucleotide sequence ID" value="NZ_QVIA01000012.1"/>
</dbReference>
<evidence type="ECO:0000256" key="3">
    <source>
        <dbReference type="ARBA" id="ARBA00023125"/>
    </source>
</evidence>
<dbReference type="GO" id="GO:0016987">
    <property type="term" value="F:sigma factor activity"/>
    <property type="evidence" value="ECO:0007669"/>
    <property type="project" value="UniProtKB-KW"/>
</dbReference>
<dbReference type="SUPFAM" id="SSF88946">
    <property type="entry name" value="Sigma2 domain of RNA polymerase sigma factors"/>
    <property type="match status" value="1"/>
</dbReference>
<keyword evidence="1" id="KW-0805">Transcription regulation</keyword>
<evidence type="ECO:0000313" key="6">
    <source>
        <dbReference type="EMBL" id="RGC31499.1"/>
    </source>
</evidence>
<keyword evidence="3" id="KW-0238">DNA-binding</keyword>
<dbReference type="InterPro" id="IPR007627">
    <property type="entry name" value="RNA_pol_sigma70_r2"/>
</dbReference>
<dbReference type="Gene3D" id="1.20.120.1810">
    <property type="match status" value="1"/>
</dbReference>
<comment type="caution">
    <text evidence="6">The sequence shown here is derived from an EMBL/GenBank/DDBJ whole genome shotgun (WGS) entry which is preliminary data.</text>
</comment>
<accession>A0A3E2WWC7</accession>
<sequence length="174" mass="19625">MTEERSKLIEDNLMFAYSMANKFCGVPIEYDDLIGIANYGLVKAAQKFDYGAGYSFTTYAGKVISNEILQFLRKQKKHLYVLSLEEPIQDTENITLEDTIADKEDGFGEVEAIMVIQSSIDYLNDREFSAVALSIDLPGVSQAQRAKKLGVSQSIYSRYLSSAKRKIRACFFKI</sequence>
<name>A0A3E2WWC7_9FIRM</name>
<dbReference type="Pfam" id="PF04542">
    <property type="entry name" value="Sigma70_r2"/>
    <property type="match status" value="1"/>
</dbReference>
<dbReference type="PANTHER" id="PTHR30385">
    <property type="entry name" value="SIGMA FACTOR F FLAGELLAR"/>
    <property type="match status" value="1"/>
</dbReference>
<keyword evidence="2" id="KW-0731">Sigma factor</keyword>
<protein>
    <submittedName>
        <fullName evidence="6">Sigma-70 family RNA polymerase sigma factor</fullName>
    </submittedName>
</protein>
<dbReference type="InterPro" id="IPR013325">
    <property type="entry name" value="RNA_pol_sigma_r2"/>
</dbReference>
<proteinExistence type="predicted"/>
<keyword evidence="4" id="KW-0804">Transcription</keyword>
<dbReference type="InterPro" id="IPR013324">
    <property type="entry name" value="RNA_pol_sigma_r3/r4-like"/>
</dbReference>
<evidence type="ECO:0000313" key="7">
    <source>
        <dbReference type="Proteomes" id="UP000261111"/>
    </source>
</evidence>
<dbReference type="GO" id="GO:0006352">
    <property type="term" value="P:DNA-templated transcription initiation"/>
    <property type="evidence" value="ECO:0007669"/>
    <property type="project" value="InterPro"/>
</dbReference>
<evidence type="ECO:0000256" key="4">
    <source>
        <dbReference type="ARBA" id="ARBA00023163"/>
    </source>
</evidence>
<reference evidence="6 7" key="1">
    <citation type="submission" date="2018-08" db="EMBL/GenBank/DDBJ databases">
        <title>A genome reference for cultivated species of the human gut microbiota.</title>
        <authorList>
            <person name="Zou Y."/>
            <person name="Xue W."/>
            <person name="Luo G."/>
        </authorList>
    </citation>
    <scope>NUCLEOTIDE SEQUENCE [LARGE SCALE GENOMIC DNA]</scope>
    <source>
        <strain evidence="6 7">AF19-21</strain>
    </source>
</reference>
<evidence type="ECO:0000259" key="5">
    <source>
        <dbReference type="Pfam" id="PF04542"/>
    </source>
</evidence>
<dbReference type="NCBIfam" id="TIGR02937">
    <property type="entry name" value="sigma70-ECF"/>
    <property type="match status" value="1"/>
</dbReference>
<evidence type="ECO:0000256" key="1">
    <source>
        <dbReference type="ARBA" id="ARBA00023015"/>
    </source>
</evidence>
<dbReference type="SUPFAM" id="SSF88659">
    <property type="entry name" value="Sigma3 and sigma4 domains of RNA polymerase sigma factors"/>
    <property type="match status" value="1"/>
</dbReference>
<dbReference type="GO" id="GO:0003677">
    <property type="term" value="F:DNA binding"/>
    <property type="evidence" value="ECO:0007669"/>
    <property type="project" value="UniProtKB-KW"/>
</dbReference>
<feature type="domain" description="RNA polymerase sigma-70 region 2" evidence="5">
    <location>
        <begin position="8"/>
        <end position="77"/>
    </location>
</feature>
<dbReference type="AlphaFoldDB" id="A0A3E2WWC7"/>